<feature type="domain" description="MYND-type" evidence="16">
    <location>
        <begin position="666"/>
        <end position="701"/>
    </location>
</feature>
<dbReference type="SUPFAM" id="SSF144232">
    <property type="entry name" value="HIT/MYND zinc finger-like"/>
    <property type="match status" value="1"/>
</dbReference>
<dbReference type="SUPFAM" id="SSF57903">
    <property type="entry name" value="FYVE/PHD zinc finger"/>
    <property type="match status" value="1"/>
</dbReference>
<dbReference type="Gene3D" id="2.30.30.140">
    <property type="match status" value="1"/>
</dbReference>
<sequence>MTIRRQTDPINLKRIWNAIRTANQQKLSPDLTRISKYLQIDYTPAQVELYIKQALADKLIAPTKGTYQSYKIPLQEELPPLDGKDWYCFECHLAGDVTECNNCVRVFHQDCLTGARKKFESQRGIMNFNIKKIANKTPMPLNSTESVTIIDDDDLINIPTTNGTDPTTVDSHSSSNNITNNTATIDKSTLTYDESLCSMCNVKKIDTTSDMDKNEINYLLKFVLNRIRAWLPNTITQTLAAEDTPDWLSATEMTWRANQLFCEHTDMSVIEVKLNTETYSMFADFLADVLTIHHNVAIFHGTESQEYGAAELMVRDTNHDINEMRNCVDCYKHSNEKLHPKWFCLPCRNPHELVWAKQKGYPYWPAKVIKVSDTHYDVRFFGGKYERSLLQKMYIKPIDTPKDSLMIKPSTAFNKAFEELRYHQKLLNDPSEVEMFLAQSKTKRKSFPKSNALPKTPKTPNKTPKKSPNKSLKKTPSNSVGKKGKHISTSTPINPSQEPEFSSSCSSSKRKQSDRDNDCISVDDTEDKRRKESLDDVANSTYPGNNVIDISDGEEEECTEYSYRHNESCLAESYEQVTSSTETFGKLLSPRSESGMQPLDQPYSDSVEKMRRKLECLPNKKEIIKCAMDCMQIEIDKITNDHNEHLKRLFESHNQQISETKKKQWCYNCEQDAIYHCCWNTAYCSQTCQQQHWQAEHKKVCRRKR</sequence>
<reference evidence="18" key="1">
    <citation type="submission" date="2022-01" db="EMBL/GenBank/DDBJ databases">
        <authorList>
            <person name="King R."/>
        </authorList>
    </citation>
    <scope>NUCLEOTIDE SEQUENCE</scope>
</reference>
<evidence type="ECO:0000259" key="16">
    <source>
        <dbReference type="PROSITE" id="PS50865"/>
    </source>
</evidence>
<evidence type="ECO:0000256" key="1">
    <source>
        <dbReference type="ARBA" id="ARBA00004123"/>
    </source>
</evidence>
<gene>
    <name evidence="18" type="ORF">PSYICH_LOCUS8833</name>
</gene>
<keyword evidence="19" id="KW-1185">Reference proteome</keyword>
<proteinExistence type="predicted"/>
<dbReference type="GO" id="GO:0003714">
    <property type="term" value="F:transcription corepressor activity"/>
    <property type="evidence" value="ECO:0007669"/>
    <property type="project" value="InterPro"/>
</dbReference>
<dbReference type="Pfam" id="PF00439">
    <property type="entry name" value="Bromodomain"/>
    <property type="match status" value="1"/>
</dbReference>
<evidence type="ECO:0000256" key="14">
    <source>
        <dbReference type="SAM" id="MobiDB-lite"/>
    </source>
</evidence>
<evidence type="ECO:0000256" key="4">
    <source>
        <dbReference type="ARBA" id="ARBA00022553"/>
    </source>
</evidence>
<dbReference type="Gene3D" id="3.30.40.10">
    <property type="entry name" value="Zinc/RING finger domain, C3HC4 (zinc finger)"/>
    <property type="match status" value="1"/>
</dbReference>
<evidence type="ECO:0000256" key="8">
    <source>
        <dbReference type="ARBA" id="ARBA00022853"/>
    </source>
</evidence>
<comment type="subcellular location">
    <subcellularLocation>
        <location evidence="2">Chromosome</location>
    </subcellularLocation>
    <subcellularLocation>
        <location evidence="1">Nucleus</location>
    </subcellularLocation>
</comment>
<dbReference type="FunFam" id="6.10.140.2220:FF:000002">
    <property type="entry name" value="Protein kinase C-binding protein 1 isoform C"/>
    <property type="match status" value="1"/>
</dbReference>
<dbReference type="Proteomes" id="UP001153636">
    <property type="component" value="Chromosome 3"/>
</dbReference>
<dbReference type="GO" id="GO:0008270">
    <property type="term" value="F:zinc ion binding"/>
    <property type="evidence" value="ECO:0007669"/>
    <property type="project" value="UniProtKB-KW"/>
</dbReference>
<evidence type="ECO:0000256" key="13">
    <source>
        <dbReference type="PROSITE-ProRule" id="PRU00134"/>
    </source>
</evidence>
<feature type="compositionally biased region" description="Low complexity" evidence="14">
    <location>
        <begin position="453"/>
        <end position="462"/>
    </location>
</feature>
<organism evidence="18 19">
    <name type="scientific">Psylliodes chrysocephalus</name>
    <dbReference type="NCBI Taxonomy" id="3402493"/>
    <lineage>
        <taxon>Eukaryota</taxon>
        <taxon>Metazoa</taxon>
        <taxon>Ecdysozoa</taxon>
        <taxon>Arthropoda</taxon>
        <taxon>Hexapoda</taxon>
        <taxon>Insecta</taxon>
        <taxon>Pterygota</taxon>
        <taxon>Neoptera</taxon>
        <taxon>Endopterygota</taxon>
        <taxon>Coleoptera</taxon>
        <taxon>Polyphaga</taxon>
        <taxon>Cucujiformia</taxon>
        <taxon>Chrysomeloidea</taxon>
        <taxon>Chrysomelidae</taxon>
        <taxon>Galerucinae</taxon>
        <taxon>Alticini</taxon>
        <taxon>Psylliodes</taxon>
    </lineage>
</organism>
<feature type="domain" description="PWWP" evidence="15">
    <location>
        <begin position="350"/>
        <end position="388"/>
    </location>
</feature>
<dbReference type="SMART" id="SM00293">
    <property type="entry name" value="PWWP"/>
    <property type="match status" value="1"/>
</dbReference>
<dbReference type="SUPFAM" id="SSF47370">
    <property type="entry name" value="Bromodomain"/>
    <property type="match status" value="1"/>
</dbReference>
<protein>
    <recommendedName>
        <fullName evidence="20">Zinc finger MYND domain-containing protein 11</fullName>
    </recommendedName>
</protein>
<dbReference type="InterPro" id="IPR047269">
    <property type="entry name" value="ZMY11"/>
</dbReference>
<dbReference type="GO" id="GO:0005694">
    <property type="term" value="C:chromosome"/>
    <property type="evidence" value="ECO:0007669"/>
    <property type="project" value="UniProtKB-SubCell"/>
</dbReference>
<feature type="region of interest" description="Disordered" evidence="14">
    <location>
        <begin position="439"/>
        <end position="549"/>
    </location>
</feature>
<keyword evidence="11" id="KW-0804">Transcription</keyword>
<evidence type="ECO:0000256" key="2">
    <source>
        <dbReference type="ARBA" id="ARBA00004286"/>
    </source>
</evidence>
<dbReference type="OrthoDB" id="6272564at2759"/>
<keyword evidence="7" id="KW-0862">Zinc</keyword>
<evidence type="ECO:0000256" key="6">
    <source>
        <dbReference type="ARBA" id="ARBA00022771"/>
    </source>
</evidence>
<evidence type="ECO:0008006" key="20">
    <source>
        <dbReference type="Google" id="ProtNLM"/>
    </source>
</evidence>
<evidence type="ECO:0000256" key="10">
    <source>
        <dbReference type="ARBA" id="ARBA00023117"/>
    </source>
</evidence>
<dbReference type="Gene3D" id="6.10.140.2220">
    <property type="match status" value="1"/>
</dbReference>
<dbReference type="InterPro" id="IPR001487">
    <property type="entry name" value="Bromodomain"/>
</dbReference>
<dbReference type="Pfam" id="PF00855">
    <property type="entry name" value="PWWP"/>
    <property type="match status" value="1"/>
</dbReference>
<evidence type="ECO:0000256" key="3">
    <source>
        <dbReference type="ARBA" id="ARBA00022454"/>
    </source>
</evidence>
<feature type="compositionally biased region" description="Basic residues" evidence="14">
    <location>
        <begin position="463"/>
        <end position="473"/>
    </location>
</feature>
<dbReference type="InterPro" id="IPR013083">
    <property type="entry name" value="Znf_RING/FYVE/PHD"/>
</dbReference>
<evidence type="ECO:0000259" key="17">
    <source>
        <dbReference type="PROSITE" id="PS52014"/>
    </source>
</evidence>
<keyword evidence="12" id="KW-0539">Nucleus</keyword>
<keyword evidence="6 13" id="KW-0863">Zinc-finger</keyword>
<dbReference type="InterPro" id="IPR057053">
    <property type="entry name" value="MYND_ZMYND11_ZMYD8"/>
</dbReference>
<evidence type="ECO:0000256" key="9">
    <source>
        <dbReference type="ARBA" id="ARBA00023015"/>
    </source>
</evidence>
<evidence type="ECO:0000313" key="18">
    <source>
        <dbReference type="EMBL" id="CAH1108844.1"/>
    </source>
</evidence>
<evidence type="ECO:0000256" key="12">
    <source>
        <dbReference type="ARBA" id="ARBA00023242"/>
    </source>
</evidence>
<dbReference type="GO" id="GO:0005634">
    <property type="term" value="C:nucleus"/>
    <property type="evidence" value="ECO:0007669"/>
    <property type="project" value="UniProtKB-SubCell"/>
</dbReference>
<dbReference type="InterPro" id="IPR000313">
    <property type="entry name" value="PWWP_dom"/>
</dbReference>
<feature type="domain" description="SAMD1-like winged helix (WH)" evidence="17">
    <location>
        <begin position="3"/>
        <end position="77"/>
    </location>
</feature>
<evidence type="ECO:0000256" key="11">
    <source>
        <dbReference type="ARBA" id="ARBA00023163"/>
    </source>
</evidence>
<dbReference type="Pfam" id="PF24324">
    <property type="entry name" value="MYND_ZMYND11_ZMYD8"/>
    <property type="match status" value="1"/>
</dbReference>
<dbReference type="EMBL" id="OV651815">
    <property type="protein sequence ID" value="CAH1108844.1"/>
    <property type="molecule type" value="Genomic_DNA"/>
</dbReference>
<dbReference type="SUPFAM" id="SSF63748">
    <property type="entry name" value="Tudor/PWWP/MBT"/>
    <property type="match status" value="1"/>
</dbReference>
<dbReference type="PANTHER" id="PTHR46379">
    <property type="entry name" value="ZINC FINGER MYND DOMAIN-CONTAINING"/>
    <property type="match status" value="1"/>
</dbReference>
<evidence type="ECO:0000256" key="5">
    <source>
        <dbReference type="ARBA" id="ARBA00022723"/>
    </source>
</evidence>
<dbReference type="Gene3D" id="1.20.920.10">
    <property type="entry name" value="Bromodomain-like"/>
    <property type="match status" value="1"/>
</dbReference>
<dbReference type="InterPro" id="IPR048589">
    <property type="entry name" value="SAMD1-like_WH"/>
</dbReference>
<dbReference type="InterPro" id="IPR036427">
    <property type="entry name" value="Bromodomain-like_sf"/>
</dbReference>
<dbReference type="InterPro" id="IPR002893">
    <property type="entry name" value="Znf_MYND"/>
</dbReference>
<dbReference type="PROSITE" id="PS52014">
    <property type="entry name" value="SAMD1_WH"/>
    <property type="match status" value="1"/>
</dbReference>
<dbReference type="InterPro" id="IPR011011">
    <property type="entry name" value="Znf_FYVE_PHD"/>
</dbReference>
<keyword evidence="8" id="KW-0156">Chromatin regulator</keyword>
<keyword evidence="9" id="KW-0805">Transcription regulation</keyword>
<dbReference type="AlphaFoldDB" id="A0A9P0GAY2"/>
<keyword evidence="4" id="KW-0597">Phosphoprotein</keyword>
<dbReference type="PROSITE" id="PS01360">
    <property type="entry name" value="ZF_MYND_1"/>
    <property type="match status" value="1"/>
</dbReference>
<dbReference type="CDD" id="cd20159">
    <property type="entry name" value="PWWP_BS69"/>
    <property type="match status" value="1"/>
</dbReference>
<dbReference type="GO" id="GO:0034243">
    <property type="term" value="P:regulation of transcription elongation by RNA polymerase II"/>
    <property type="evidence" value="ECO:0007669"/>
    <property type="project" value="InterPro"/>
</dbReference>
<dbReference type="InterPro" id="IPR047268">
    <property type="entry name" value="PWWP_BS69"/>
</dbReference>
<name>A0A9P0GAY2_9CUCU</name>
<evidence type="ECO:0000259" key="15">
    <source>
        <dbReference type="PROSITE" id="PS50812"/>
    </source>
</evidence>
<dbReference type="GO" id="GO:0140006">
    <property type="term" value="F:histone H3 reader activity"/>
    <property type="evidence" value="ECO:0007669"/>
    <property type="project" value="UniProtKB-ARBA"/>
</dbReference>
<keyword evidence="5" id="KW-0479">Metal-binding</keyword>
<keyword evidence="3" id="KW-0158">Chromosome</keyword>
<dbReference type="PROSITE" id="PS50812">
    <property type="entry name" value="PWWP"/>
    <property type="match status" value="1"/>
</dbReference>
<dbReference type="GO" id="GO:0009966">
    <property type="term" value="P:regulation of signal transduction"/>
    <property type="evidence" value="ECO:0007669"/>
    <property type="project" value="TreeGrafter"/>
</dbReference>
<dbReference type="PANTHER" id="PTHR46379:SF1">
    <property type="entry name" value="ZINC FINGER MYND DOMAIN-CONTAINING PROTEIN 11"/>
    <property type="match status" value="1"/>
</dbReference>
<feature type="compositionally biased region" description="Low complexity" evidence="14">
    <location>
        <begin position="495"/>
        <end position="507"/>
    </location>
</feature>
<dbReference type="PROSITE" id="PS50865">
    <property type="entry name" value="ZF_MYND_2"/>
    <property type="match status" value="1"/>
</dbReference>
<evidence type="ECO:0000256" key="7">
    <source>
        <dbReference type="ARBA" id="ARBA00022833"/>
    </source>
</evidence>
<accession>A0A9P0GAY2</accession>
<dbReference type="GO" id="GO:0003677">
    <property type="term" value="F:DNA binding"/>
    <property type="evidence" value="ECO:0007669"/>
    <property type="project" value="InterPro"/>
</dbReference>
<evidence type="ECO:0000313" key="19">
    <source>
        <dbReference type="Proteomes" id="UP001153636"/>
    </source>
</evidence>
<keyword evidence="10" id="KW-0103">Bromodomain</keyword>